<accession>A0A1I1P888</accession>
<name>A0A1I1P888_9GAMM</name>
<dbReference type="RefSeq" id="WP_091986845.1">
    <property type="nucleotide sequence ID" value="NZ_FOLO01000030.1"/>
</dbReference>
<sequence>MKKYLSTLAIALALTACGKVTLENYKKVNIGMDKAEIEQLLGTADKCEEKTLHTNCIWGSEDKNITVTLVADKVTLYSEKGL</sequence>
<evidence type="ECO:0008006" key="4">
    <source>
        <dbReference type="Google" id="ProtNLM"/>
    </source>
</evidence>
<keyword evidence="1" id="KW-0732">Signal</keyword>
<keyword evidence="3" id="KW-1185">Reference proteome</keyword>
<evidence type="ECO:0000256" key="1">
    <source>
        <dbReference type="ARBA" id="ARBA00022729"/>
    </source>
</evidence>
<dbReference type="PROSITE" id="PS51257">
    <property type="entry name" value="PROKAR_LIPOPROTEIN"/>
    <property type="match status" value="1"/>
</dbReference>
<gene>
    <name evidence="2" type="ORF">SAMN02745724_03341</name>
</gene>
<reference evidence="2 3" key="1">
    <citation type="submission" date="2016-10" db="EMBL/GenBank/DDBJ databases">
        <authorList>
            <person name="de Groot N.N."/>
        </authorList>
    </citation>
    <scope>NUCLEOTIDE SEQUENCE [LARGE SCALE GENOMIC DNA]</scope>
    <source>
        <strain evidence="2 3">DSM 6059</strain>
    </source>
</reference>
<evidence type="ECO:0000313" key="3">
    <source>
        <dbReference type="Proteomes" id="UP000198862"/>
    </source>
</evidence>
<protein>
    <recommendedName>
        <fullName evidence="4">Beta-lactamase inhibitor (BLIP)</fullName>
    </recommendedName>
</protein>
<dbReference type="OrthoDB" id="5422169at2"/>
<dbReference type="InterPro" id="IPR037873">
    <property type="entry name" value="BamE-like"/>
</dbReference>
<dbReference type="AlphaFoldDB" id="A0A1I1P888"/>
<organism evidence="2 3">
    <name type="scientific">Pseudoalteromonas denitrificans DSM 6059</name>
    <dbReference type="NCBI Taxonomy" id="1123010"/>
    <lineage>
        <taxon>Bacteria</taxon>
        <taxon>Pseudomonadati</taxon>
        <taxon>Pseudomonadota</taxon>
        <taxon>Gammaproteobacteria</taxon>
        <taxon>Alteromonadales</taxon>
        <taxon>Pseudoalteromonadaceae</taxon>
        <taxon>Pseudoalteromonas</taxon>
    </lineage>
</organism>
<dbReference type="Proteomes" id="UP000198862">
    <property type="component" value="Unassembled WGS sequence"/>
</dbReference>
<evidence type="ECO:0000313" key="2">
    <source>
        <dbReference type="EMBL" id="SFD05935.1"/>
    </source>
</evidence>
<proteinExistence type="predicted"/>
<dbReference type="STRING" id="1123010.SAMN02745724_03341"/>
<dbReference type="EMBL" id="FOLO01000030">
    <property type="protein sequence ID" value="SFD05935.1"/>
    <property type="molecule type" value="Genomic_DNA"/>
</dbReference>
<dbReference type="Gene3D" id="3.30.1450.10">
    <property type="match status" value="1"/>
</dbReference>